<dbReference type="PROSITE" id="PS00163">
    <property type="entry name" value="FUMARATE_LYASES"/>
    <property type="match status" value="1"/>
</dbReference>
<evidence type="ECO:0000256" key="2">
    <source>
        <dbReference type="ARBA" id="ARBA00012338"/>
    </source>
</evidence>
<dbReference type="PANTHER" id="PTHR43814">
    <property type="entry name" value="ARGININOSUCCINATE LYASE"/>
    <property type="match status" value="1"/>
</dbReference>
<reference evidence="9 10" key="1">
    <citation type="submission" date="2017-06" db="EMBL/GenBank/DDBJ databases">
        <title>Complete Genome Sequence of the Soil Carbazole-Degrading Bacterium Nocardioides aromaticivorans IC177.</title>
        <authorList>
            <person name="Vejarano F."/>
            <person name="Suzuki-Minakuchi C."/>
            <person name="Ohtsubo Y."/>
            <person name="Tsuda M."/>
            <person name="Okada K."/>
            <person name="Nojiri H."/>
        </authorList>
    </citation>
    <scope>NUCLEOTIDE SEQUENCE [LARGE SCALE GENOMIC DNA]</scope>
    <source>
        <strain evidence="9 10">IC177</strain>
    </source>
</reference>
<dbReference type="Pfam" id="PF14698">
    <property type="entry name" value="ASL_C2"/>
    <property type="match status" value="1"/>
</dbReference>
<comment type="pathway">
    <text evidence="1 6">Amino-acid biosynthesis; L-arginine biosynthesis; L-arginine from L-ornithine and carbamoyl phosphate: step 3/3.</text>
</comment>
<evidence type="ECO:0000256" key="4">
    <source>
        <dbReference type="ARBA" id="ARBA00022605"/>
    </source>
</evidence>
<feature type="domain" description="Argininosuccinate lyase C-terminal" evidence="8">
    <location>
        <begin position="375"/>
        <end position="443"/>
    </location>
</feature>
<organism evidence="9 10">
    <name type="scientific">Nocardioides aromaticivorans</name>
    <dbReference type="NCBI Taxonomy" id="200618"/>
    <lineage>
        <taxon>Bacteria</taxon>
        <taxon>Bacillati</taxon>
        <taxon>Actinomycetota</taxon>
        <taxon>Actinomycetes</taxon>
        <taxon>Propionibacteriales</taxon>
        <taxon>Nocardioidaceae</taxon>
        <taxon>Nocardioides</taxon>
    </lineage>
</organism>
<dbReference type="Gene3D" id="1.10.40.30">
    <property type="entry name" value="Fumarase/aspartase (C-terminal domain)"/>
    <property type="match status" value="1"/>
</dbReference>
<comment type="subcellular location">
    <subcellularLocation>
        <location evidence="6">Cytoplasm</location>
    </subcellularLocation>
</comment>
<comment type="similarity">
    <text evidence="6">Belongs to the lyase 1 family. Argininosuccinate lyase subfamily.</text>
</comment>
<dbReference type="Proteomes" id="UP000662818">
    <property type="component" value="Chromosome"/>
</dbReference>
<evidence type="ECO:0000256" key="5">
    <source>
        <dbReference type="ARBA" id="ARBA00023239"/>
    </source>
</evidence>
<dbReference type="InterPro" id="IPR009049">
    <property type="entry name" value="Argininosuccinate_lyase"/>
</dbReference>
<dbReference type="InterPro" id="IPR008948">
    <property type="entry name" value="L-Aspartase-like"/>
</dbReference>
<keyword evidence="4 6" id="KW-0028">Amino-acid biosynthesis</keyword>
<dbReference type="RefSeq" id="WP_207010680.1">
    <property type="nucleotide sequence ID" value="NZ_CP022295.1"/>
</dbReference>
<evidence type="ECO:0000259" key="7">
    <source>
        <dbReference type="Pfam" id="PF00206"/>
    </source>
</evidence>
<keyword evidence="3 6" id="KW-0055">Arginine biosynthesis</keyword>
<dbReference type="InterPro" id="IPR029419">
    <property type="entry name" value="Arg_succ_lyase_C"/>
</dbReference>
<keyword evidence="10" id="KW-1185">Reference proteome</keyword>
<dbReference type="GO" id="GO:0016829">
    <property type="term" value="F:lyase activity"/>
    <property type="evidence" value="ECO:0007669"/>
    <property type="project" value="UniProtKB-KW"/>
</dbReference>
<dbReference type="InterPro" id="IPR024083">
    <property type="entry name" value="Fumarase/histidase_N"/>
</dbReference>
<feature type="domain" description="Fumarate lyase N-terminal" evidence="7">
    <location>
        <begin position="16"/>
        <end position="312"/>
    </location>
</feature>
<proteinExistence type="inferred from homology"/>
<evidence type="ECO:0000313" key="10">
    <source>
        <dbReference type="Proteomes" id="UP000662818"/>
    </source>
</evidence>
<gene>
    <name evidence="6 9" type="primary">argH</name>
    <name evidence="9" type="ORF">CFH99_11880</name>
</gene>
<dbReference type="InterPro" id="IPR022761">
    <property type="entry name" value="Fumarate_lyase_N"/>
</dbReference>
<evidence type="ECO:0000256" key="1">
    <source>
        <dbReference type="ARBA" id="ARBA00004941"/>
    </source>
</evidence>
<dbReference type="EC" id="4.3.2.1" evidence="2 6"/>
<dbReference type="NCBIfam" id="TIGR00838">
    <property type="entry name" value="argH"/>
    <property type="match status" value="1"/>
</dbReference>
<dbReference type="InterPro" id="IPR020557">
    <property type="entry name" value="Fumarate_lyase_CS"/>
</dbReference>
<dbReference type="Gene3D" id="1.20.200.10">
    <property type="entry name" value="Fumarase/aspartase (Central domain)"/>
    <property type="match status" value="1"/>
</dbReference>
<dbReference type="CDD" id="cd01359">
    <property type="entry name" value="Argininosuccinate_lyase"/>
    <property type="match status" value="1"/>
</dbReference>
<dbReference type="HAMAP" id="MF_00006">
    <property type="entry name" value="Arg_succ_lyase"/>
    <property type="match status" value="1"/>
</dbReference>
<dbReference type="PRINTS" id="PR00149">
    <property type="entry name" value="FUMRATELYASE"/>
</dbReference>
<evidence type="ECO:0000313" key="9">
    <source>
        <dbReference type="EMBL" id="QSR26327.1"/>
    </source>
</evidence>
<keyword evidence="6" id="KW-0963">Cytoplasm</keyword>
<evidence type="ECO:0000256" key="6">
    <source>
        <dbReference type="HAMAP-Rule" id="MF_00006"/>
    </source>
</evidence>
<dbReference type="PANTHER" id="PTHR43814:SF1">
    <property type="entry name" value="ARGININOSUCCINATE LYASE"/>
    <property type="match status" value="1"/>
</dbReference>
<dbReference type="InterPro" id="IPR000362">
    <property type="entry name" value="Fumarate_lyase_fam"/>
</dbReference>
<evidence type="ECO:0000256" key="3">
    <source>
        <dbReference type="ARBA" id="ARBA00022571"/>
    </source>
</evidence>
<keyword evidence="5 6" id="KW-0456">Lyase</keyword>
<sequence length="474" mass="51111">MSNELSGTNEGKLWGGRFEGGPSPELEALSRSTHFDWRLALYDLAGSHAHAKALGAAGLLTGEEELELHRGLDVLAERYTSGQLWAADSDEDVHGALERMLIEEVGPEVGGKLRAGRSRNDQIATLFRCYLLDHERVVSGLVLDLVQALADQAEANLGAIMPGRTHLQHAQPVLLSHHLLAHAWALLRDVDRLRDWHARVVSDSPYGSGALAGQSLGLDPELVARELGFTGSTANSIDGTASRDFVAEFAFVTAQIGVDVSRIAEEIILWATKEFDFVTLHDSWSTGSSIMPQKKNPDISELARGKAGRLVGNLTGLLTTLKALPLAYNRDLQEDKEPVFDSIDTLEVLLPAFTGQVATLVYNTARMAELAPQGFSLATDIAEWLVREGTPFRVAHEVAGACVRVAEARGVELADLTDDEFAAISPALTPEVRLVLTVEGSVASRSGRGGTAPVRVAEQLADLRKRVQEARSAS</sequence>
<protein>
    <recommendedName>
        <fullName evidence="2 6">Argininosuccinate lyase</fullName>
        <shortName evidence="6">ASAL</shortName>
        <ecNumber evidence="2 6">4.3.2.1</ecNumber>
    </recommendedName>
    <alternativeName>
        <fullName evidence="6">Arginosuccinase</fullName>
    </alternativeName>
</protein>
<evidence type="ECO:0000259" key="8">
    <source>
        <dbReference type="Pfam" id="PF14698"/>
    </source>
</evidence>
<dbReference type="PRINTS" id="PR00145">
    <property type="entry name" value="ARGSUCLYASE"/>
</dbReference>
<comment type="catalytic activity">
    <reaction evidence="6">
        <text>2-(N(omega)-L-arginino)succinate = fumarate + L-arginine</text>
        <dbReference type="Rhea" id="RHEA:24020"/>
        <dbReference type="ChEBI" id="CHEBI:29806"/>
        <dbReference type="ChEBI" id="CHEBI:32682"/>
        <dbReference type="ChEBI" id="CHEBI:57472"/>
        <dbReference type="EC" id="4.3.2.1"/>
    </reaction>
</comment>
<name>A0ABX7PKS7_9ACTN</name>
<dbReference type="SUPFAM" id="SSF48557">
    <property type="entry name" value="L-aspartase-like"/>
    <property type="match status" value="1"/>
</dbReference>
<dbReference type="Pfam" id="PF00206">
    <property type="entry name" value="Lyase_1"/>
    <property type="match status" value="1"/>
</dbReference>
<dbReference type="Gene3D" id="1.10.275.10">
    <property type="entry name" value="Fumarase/aspartase (N-terminal domain)"/>
    <property type="match status" value="1"/>
</dbReference>
<dbReference type="EMBL" id="CP022295">
    <property type="protein sequence ID" value="QSR26327.1"/>
    <property type="molecule type" value="Genomic_DNA"/>
</dbReference>
<accession>A0ABX7PKS7</accession>